<feature type="transmembrane region" description="Helical" evidence="6">
    <location>
        <begin position="117"/>
        <end position="134"/>
    </location>
</feature>
<accession>B9TF40</accession>
<dbReference type="GO" id="GO:0022857">
    <property type="term" value="F:transmembrane transporter activity"/>
    <property type="evidence" value="ECO:0007669"/>
    <property type="project" value="InterPro"/>
</dbReference>
<dbReference type="InterPro" id="IPR020846">
    <property type="entry name" value="MFS_dom"/>
</dbReference>
<organism evidence="8 9">
    <name type="scientific">Ricinus communis</name>
    <name type="common">Castor bean</name>
    <dbReference type="NCBI Taxonomy" id="3988"/>
    <lineage>
        <taxon>Eukaryota</taxon>
        <taxon>Viridiplantae</taxon>
        <taxon>Streptophyta</taxon>
        <taxon>Embryophyta</taxon>
        <taxon>Tracheophyta</taxon>
        <taxon>Spermatophyta</taxon>
        <taxon>Magnoliopsida</taxon>
        <taxon>eudicotyledons</taxon>
        <taxon>Gunneridae</taxon>
        <taxon>Pentapetalae</taxon>
        <taxon>rosids</taxon>
        <taxon>fabids</taxon>
        <taxon>Malpighiales</taxon>
        <taxon>Euphorbiaceae</taxon>
        <taxon>Acalyphoideae</taxon>
        <taxon>Acalypheae</taxon>
        <taxon>Ricinus</taxon>
    </lineage>
</organism>
<dbReference type="EMBL" id="EQ979493">
    <property type="protein sequence ID" value="EEF25525.1"/>
    <property type="molecule type" value="Genomic_DNA"/>
</dbReference>
<keyword evidence="2" id="KW-0813">Transport</keyword>
<gene>
    <name evidence="8" type="ORF">RCOM_1812230</name>
</gene>
<feature type="transmembrane region" description="Helical" evidence="6">
    <location>
        <begin position="175"/>
        <end position="197"/>
    </location>
</feature>
<dbReference type="AlphaFoldDB" id="B9TF40"/>
<dbReference type="GO" id="GO:0016020">
    <property type="term" value="C:membrane"/>
    <property type="evidence" value="ECO:0007669"/>
    <property type="project" value="UniProtKB-SubCell"/>
</dbReference>
<dbReference type="InterPro" id="IPR036259">
    <property type="entry name" value="MFS_trans_sf"/>
</dbReference>
<feature type="transmembrane region" description="Helical" evidence="6">
    <location>
        <begin position="86"/>
        <end position="111"/>
    </location>
</feature>
<dbReference type="Pfam" id="PF07690">
    <property type="entry name" value="MFS_1"/>
    <property type="match status" value="1"/>
</dbReference>
<proteinExistence type="predicted"/>
<sequence length="262" mass="28487">MTLGWSQCSKKLSPFNFVLLNFALGIGHFITILSAGAYLPMLPYVAGSIGEGLAYAVWGQSNYFIAMGAAFLFARPLMARIGARNAAVTAYLLFAAASLLVLLSVNCYPIFTFARTMQGLAAGLSLSPSLTLLLEHYKKSHQKVGVTLWGLAVFAPFSIGPALGGYFAYRLGDWRWLFVVSFAASMVVVSILWAILGDKTGILQASTKPRSLKSTFKSFLLFLGAAVALQEFFDIGLISDLSSKESTLWWVGITFLWLATMF</sequence>
<dbReference type="PROSITE" id="PS50850">
    <property type="entry name" value="MFS"/>
    <property type="match status" value="1"/>
</dbReference>
<keyword evidence="5 6" id="KW-0472">Membrane</keyword>
<evidence type="ECO:0000256" key="2">
    <source>
        <dbReference type="ARBA" id="ARBA00022448"/>
    </source>
</evidence>
<feature type="non-terminal residue" evidence="8">
    <location>
        <position position="262"/>
    </location>
</feature>
<dbReference type="InParanoid" id="B9TF40"/>
<name>B9TF40_RICCO</name>
<comment type="subcellular location">
    <subcellularLocation>
        <location evidence="1">Membrane</location>
        <topology evidence="1">Multi-pass membrane protein</topology>
    </subcellularLocation>
</comment>
<feature type="transmembrane region" description="Helical" evidence="6">
    <location>
        <begin position="218"/>
        <end position="239"/>
    </location>
</feature>
<keyword evidence="4 6" id="KW-1133">Transmembrane helix</keyword>
<evidence type="ECO:0000256" key="1">
    <source>
        <dbReference type="ARBA" id="ARBA00004141"/>
    </source>
</evidence>
<dbReference type="PANTHER" id="PTHR42718">
    <property type="entry name" value="MAJOR FACILITATOR SUPERFAMILY MULTIDRUG TRANSPORTER MFSC"/>
    <property type="match status" value="1"/>
</dbReference>
<reference evidence="9" key="1">
    <citation type="journal article" date="2010" name="Nat. Biotechnol.">
        <title>Draft genome sequence of the oilseed species Ricinus communis.</title>
        <authorList>
            <person name="Chan A.P."/>
            <person name="Crabtree J."/>
            <person name="Zhao Q."/>
            <person name="Lorenzi H."/>
            <person name="Orvis J."/>
            <person name="Puiu D."/>
            <person name="Melake-Berhan A."/>
            <person name="Jones K.M."/>
            <person name="Redman J."/>
            <person name="Chen G."/>
            <person name="Cahoon E.B."/>
            <person name="Gedil M."/>
            <person name="Stanke M."/>
            <person name="Haas B.J."/>
            <person name="Wortman J.R."/>
            <person name="Fraser-Liggett C.M."/>
            <person name="Ravel J."/>
            <person name="Rabinowicz P.D."/>
        </authorList>
    </citation>
    <scope>NUCLEOTIDE SEQUENCE [LARGE SCALE GENOMIC DNA]</scope>
    <source>
        <strain evidence="9">cv. Hale</strain>
    </source>
</reference>
<feature type="transmembrane region" description="Helical" evidence="6">
    <location>
        <begin position="53"/>
        <end position="74"/>
    </location>
</feature>
<keyword evidence="9" id="KW-1185">Reference proteome</keyword>
<protein>
    <submittedName>
        <fullName evidence="8">Multidrug resistance protein B, putative</fullName>
    </submittedName>
</protein>
<evidence type="ECO:0000313" key="8">
    <source>
        <dbReference type="EMBL" id="EEF25525.1"/>
    </source>
</evidence>
<dbReference type="Proteomes" id="UP000008311">
    <property type="component" value="Unassembled WGS sequence"/>
</dbReference>
<feature type="transmembrane region" description="Helical" evidence="6">
    <location>
        <begin position="146"/>
        <end position="169"/>
    </location>
</feature>
<dbReference type="PANTHER" id="PTHR42718:SF9">
    <property type="entry name" value="MAJOR FACILITATOR SUPERFAMILY MULTIDRUG TRANSPORTER MFSC"/>
    <property type="match status" value="1"/>
</dbReference>
<evidence type="ECO:0000256" key="6">
    <source>
        <dbReference type="SAM" id="Phobius"/>
    </source>
</evidence>
<evidence type="ECO:0000259" key="7">
    <source>
        <dbReference type="PROSITE" id="PS50850"/>
    </source>
</evidence>
<dbReference type="InterPro" id="IPR011701">
    <property type="entry name" value="MFS"/>
</dbReference>
<feature type="transmembrane region" description="Helical" evidence="6">
    <location>
        <begin position="12"/>
        <end position="33"/>
    </location>
</feature>
<dbReference type="Gene3D" id="1.20.1250.20">
    <property type="entry name" value="MFS general substrate transporter like domains"/>
    <property type="match status" value="1"/>
</dbReference>
<keyword evidence="3 6" id="KW-0812">Transmembrane</keyword>
<evidence type="ECO:0000256" key="5">
    <source>
        <dbReference type="ARBA" id="ARBA00023136"/>
    </source>
</evidence>
<evidence type="ECO:0000256" key="3">
    <source>
        <dbReference type="ARBA" id="ARBA00022692"/>
    </source>
</evidence>
<evidence type="ECO:0000313" key="9">
    <source>
        <dbReference type="Proteomes" id="UP000008311"/>
    </source>
</evidence>
<evidence type="ECO:0000256" key="4">
    <source>
        <dbReference type="ARBA" id="ARBA00022989"/>
    </source>
</evidence>
<feature type="domain" description="Major facilitator superfamily (MFS) profile" evidence="7">
    <location>
        <begin position="20"/>
        <end position="262"/>
    </location>
</feature>
<dbReference type="SUPFAM" id="SSF103473">
    <property type="entry name" value="MFS general substrate transporter"/>
    <property type="match status" value="1"/>
</dbReference>